<organism evidence="1 2">
    <name type="scientific">Colocasia esculenta</name>
    <name type="common">Wild taro</name>
    <name type="synonym">Arum esculentum</name>
    <dbReference type="NCBI Taxonomy" id="4460"/>
    <lineage>
        <taxon>Eukaryota</taxon>
        <taxon>Viridiplantae</taxon>
        <taxon>Streptophyta</taxon>
        <taxon>Embryophyta</taxon>
        <taxon>Tracheophyta</taxon>
        <taxon>Spermatophyta</taxon>
        <taxon>Magnoliopsida</taxon>
        <taxon>Liliopsida</taxon>
        <taxon>Araceae</taxon>
        <taxon>Aroideae</taxon>
        <taxon>Colocasieae</taxon>
        <taxon>Colocasia</taxon>
    </lineage>
</organism>
<keyword evidence="2" id="KW-1185">Reference proteome</keyword>
<dbReference type="Proteomes" id="UP000652761">
    <property type="component" value="Unassembled WGS sequence"/>
</dbReference>
<evidence type="ECO:0000313" key="2">
    <source>
        <dbReference type="Proteomes" id="UP000652761"/>
    </source>
</evidence>
<gene>
    <name evidence="1" type="ORF">Taro_001810</name>
</gene>
<reference evidence="1" key="1">
    <citation type="submission" date="2017-07" db="EMBL/GenBank/DDBJ databases">
        <title>Taro Niue Genome Assembly and Annotation.</title>
        <authorList>
            <person name="Atibalentja N."/>
            <person name="Keating K."/>
            <person name="Fields C.J."/>
        </authorList>
    </citation>
    <scope>NUCLEOTIDE SEQUENCE</scope>
    <source>
        <strain evidence="1">Niue_2</strain>
        <tissue evidence="1">Leaf</tissue>
    </source>
</reference>
<dbReference type="EMBL" id="NMUH01000039">
    <property type="protein sequence ID" value="MQL69517.1"/>
    <property type="molecule type" value="Genomic_DNA"/>
</dbReference>
<dbReference type="AlphaFoldDB" id="A0A843THB0"/>
<proteinExistence type="predicted"/>
<evidence type="ECO:0000313" key="1">
    <source>
        <dbReference type="EMBL" id="MQL69517.1"/>
    </source>
</evidence>
<comment type="caution">
    <text evidence="1">The sequence shown here is derived from an EMBL/GenBank/DDBJ whole genome shotgun (WGS) entry which is preliminary data.</text>
</comment>
<accession>A0A843THB0</accession>
<sequence>MLVSAVAVLPQSLRDELSSLPVGLSVLQSAWALSVKVSCPWLRVWPLCWPTCLVVVSKFLGCAGGTLCVPVAQVVCFVLAPDVLSQMVVW</sequence>
<name>A0A843THB0_COLES</name>
<protein>
    <submittedName>
        <fullName evidence="1">Uncharacterized protein</fullName>
    </submittedName>
</protein>